<sequence>MTPFDEGGAIDEAKLRAVASWVVDCGVDFVVPCGSNGESELMTLEERATVTAIVADEVSVPVLAGTGHPGFEETREQTRRAADAGADAALVVTPYYFDHDQAALAAYYRRLADESPLPIYLYNVPAKTDVSLDPETVGTVADHENVTGLKDSTGDMIAFQRERRLAGPEFDLLVGTGALLAPALDAGGDGGVMALANVVPDLVSDVYHQRADDSAAARALNADLVALNQAVTARYGVPGLKAAMAHRDVPAGHVRFPHQPADEDVVEEVAALVDEALDRHTDGPE</sequence>
<dbReference type="GO" id="GO:0044281">
    <property type="term" value="P:small molecule metabolic process"/>
    <property type="evidence" value="ECO:0007669"/>
    <property type="project" value="UniProtKB-ARBA"/>
</dbReference>
<keyword evidence="1 5" id="KW-0456">Lyase</keyword>
<dbReference type="PROSITE" id="PS00666">
    <property type="entry name" value="DHDPS_2"/>
    <property type="match status" value="1"/>
</dbReference>
<dbReference type="PATRIC" id="fig|1132509.6.peg.1346"/>
<evidence type="ECO:0000256" key="1">
    <source>
        <dbReference type="ARBA" id="ARBA00023239"/>
    </source>
</evidence>
<comment type="caution">
    <text evidence="5">The sequence shown here is derived from an EMBL/GenBank/DDBJ whole genome shotgun (WGS) entry which is preliminary data.</text>
</comment>
<dbReference type="PIRSF" id="PIRSF001365">
    <property type="entry name" value="DHDPS"/>
    <property type="match status" value="1"/>
</dbReference>
<dbReference type="InterPro" id="IPR020625">
    <property type="entry name" value="Schiff_base-form_aldolases_AS"/>
</dbReference>
<dbReference type="InterPro" id="IPR002220">
    <property type="entry name" value="DapA-like"/>
</dbReference>
<keyword evidence="6" id="KW-1185">Reference proteome</keyword>
<dbReference type="PANTHER" id="PTHR12128">
    <property type="entry name" value="DIHYDRODIPICOLINATE SYNTHASE"/>
    <property type="match status" value="1"/>
</dbReference>
<dbReference type="SUPFAM" id="SSF51569">
    <property type="entry name" value="Aldolase"/>
    <property type="match status" value="1"/>
</dbReference>
<keyword evidence="2" id="KW-0704">Schiff base</keyword>
<dbReference type="Proteomes" id="UP000011566">
    <property type="component" value="Unassembled WGS sequence"/>
</dbReference>
<name>M0M236_9EURY</name>
<evidence type="ECO:0000256" key="2">
    <source>
        <dbReference type="ARBA" id="ARBA00023270"/>
    </source>
</evidence>
<evidence type="ECO:0000313" key="5">
    <source>
        <dbReference type="EMBL" id="EMA39761.1"/>
    </source>
</evidence>
<dbReference type="GO" id="GO:0008840">
    <property type="term" value="F:4-hydroxy-tetrahydrodipicolinate synthase activity"/>
    <property type="evidence" value="ECO:0007669"/>
    <property type="project" value="TreeGrafter"/>
</dbReference>
<dbReference type="PRINTS" id="PR00146">
    <property type="entry name" value="DHPICSNTHASE"/>
</dbReference>
<organism evidence="5 6">
    <name type="scientific">Halococcus hamelinensis 100A6</name>
    <dbReference type="NCBI Taxonomy" id="1132509"/>
    <lineage>
        <taxon>Archaea</taxon>
        <taxon>Methanobacteriati</taxon>
        <taxon>Methanobacteriota</taxon>
        <taxon>Stenosarchaea group</taxon>
        <taxon>Halobacteria</taxon>
        <taxon>Halobacteriales</taxon>
        <taxon>Halococcaceae</taxon>
        <taxon>Halococcus</taxon>
    </lineage>
</organism>
<feature type="active site" description="Schiff-base intermediate with substrate" evidence="3">
    <location>
        <position position="150"/>
    </location>
</feature>
<dbReference type="AlphaFoldDB" id="M0M236"/>
<protein>
    <submittedName>
        <fullName evidence="5">Dihydrodipicolinate synthase/n-acetylneuraminate lyase</fullName>
    </submittedName>
</protein>
<reference evidence="5 6" key="1">
    <citation type="journal article" date="2014" name="PLoS Genet.">
        <title>Phylogenetically driven sequencing of extremely halophilic archaea reveals strategies for static and dynamic osmo-response.</title>
        <authorList>
            <person name="Becker E.A."/>
            <person name="Seitzer P.M."/>
            <person name="Tritt A."/>
            <person name="Larsen D."/>
            <person name="Krusor M."/>
            <person name="Yao A.I."/>
            <person name="Wu D."/>
            <person name="Madern D."/>
            <person name="Eisen J.A."/>
            <person name="Darling A.E."/>
            <person name="Facciotti M.T."/>
        </authorList>
    </citation>
    <scope>NUCLEOTIDE SEQUENCE [LARGE SCALE GENOMIC DNA]</scope>
    <source>
        <strain evidence="5 6">100A6</strain>
    </source>
</reference>
<dbReference type="InterPro" id="IPR013785">
    <property type="entry name" value="Aldolase_TIM"/>
</dbReference>
<evidence type="ECO:0000256" key="4">
    <source>
        <dbReference type="PIRSR" id="PIRSR001365-2"/>
    </source>
</evidence>
<dbReference type="SMART" id="SM01130">
    <property type="entry name" value="DHDPS"/>
    <property type="match status" value="1"/>
</dbReference>
<proteinExistence type="predicted"/>
<dbReference type="eggNOG" id="arCOG04172">
    <property type="taxonomic scope" value="Archaea"/>
</dbReference>
<dbReference type="GO" id="GO:0008675">
    <property type="term" value="F:2-dehydro-3-deoxy-phosphogluconate aldolase activity"/>
    <property type="evidence" value="ECO:0007669"/>
    <property type="project" value="UniProtKB-ARBA"/>
</dbReference>
<gene>
    <name evidence="5" type="ORF">C447_05877</name>
</gene>
<dbReference type="CDD" id="cd00408">
    <property type="entry name" value="DHDPS-like"/>
    <property type="match status" value="1"/>
</dbReference>
<evidence type="ECO:0000256" key="3">
    <source>
        <dbReference type="PIRSR" id="PIRSR001365-1"/>
    </source>
</evidence>
<accession>M0M236</accession>
<dbReference type="Gene3D" id="3.20.20.70">
    <property type="entry name" value="Aldolase class I"/>
    <property type="match status" value="1"/>
</dbReference>
<feature type="binding site" evidence="4">
    <location>
        <position position="192"/>
    </location>
    <ligand>
        <name>pyruvate</name>
        <dbReference type="ChEBI" id="CHEBI:15361"/>
    </ligand>
</feature>
<evidence type="ECO:0000313" key="6">
    <source>
        <dbReference type="Proteomes" id="UP000011566"/>
    </source>
</evidence>
<dbReference type="Pfam" id="PF00701">
    <property type="entry name" value="DHDPS"/>
    <property type="match status" value="1"/>
</dbReference>
<dbReference type="PANTHER" id="PTHR12128:SF66">
    <property type="entry name" value="4-HYDROXY-2-OXOGLUTARATE ALDOLASE, MITOCHONDRIAL"/>
    <property type="match status" value="1"/>
</dbReference>
<feature type="active site" description="Proton donor/acceptor" evidence="3">
    <location>
        <position position="122"/>
    </location>
</feature>
<dbReference type="EMBL" id="AOMB01000015">
    <property type="protein sequence ID" value="EMA39761.1"/>
    <property type="molecule type" value="Genomic_DNA"/>
</dbReference>